<dbReference type="PANTHER" id="PTHR10041:SF5">
    <property type="entry name" value="LEUCINE-RICH COLIPASE-LIKE PROTEIN 1"/>
    <property type="match status" value="1"/>
</dbReference>
<feature type="chain" id="PRO_5027888346" evidence="1">
    <location>
        <begin position="19"/>
        <end position="103"/>
    </location>
</feature>
<dbReference type="PANTHER" id="PTHR10041">
    <property type="entry name" value="COLIPASE"/>
    <property type="match status" value="1"/>
</dbReference>
<dbReference type="Proteomes" id="UP000515163">
    <property type="component" value="Unplaced"/>
</dbReference>
<dbReference type="GO" id="GO:0005576">
    <property type="term" value="C:extracellular region"/>
    <property type="evidence" value="ECO:0007669"/>
    <property type="project" value="InterPro"/>
</dbReference>
<evidence type="ECO:0000313" key="2">
    <source>
        <dbReference type="Proteomes" id="UP000515163"/>
    </source>
</evidence>
<dbReference type="GO" id="GO:0007586">
    <property type="term" value="P:digestion"/>
    <property type="evidence" value="ECO:0007669"/>
    <property type="project" value="InterPro"/>
</dbReference>
<gene>
    <name evidence="3" type="primary">LOC116296194</name>
</gene>
<keyword evidence="1" id="KW-0732">Signal</keyword>
<dbReference type="GO" id="GO:0008047">
    <property type="term" value="F:enzyme activator activity"/>
    <property type="evidence" value="ECO:0007669"/>
    <property type="project" value="InterPro"/>
</dbReference>
<dbReference type="InterPro" id="IPR001981">
    <property type="entry name" value="Colipase"/>
</dbReference>
<dbReference type="RefSeq" id="XP_031560039.1">
    <property type="nucleotide sequence ID" value="XM_031704179.1"/>
</dbReference>
<feature type="signal peptide" evidence="1">
    <location>
        <begin position="1"/>
        <end position="18"/>
    </location>
</feature>
<evidence type="ECO:0000256" key="1">
    <source>
        <dbReference type="SAM" id="SignalP"/>
    </source>
</evidence>
<sequence length="103" mass="10992">MRTLLAVLLLGFVAVAFGKQEKRFFVDFCKHSTADKDCGSDRCCLTGLHMCAPKRGEGQSCNFSGLHGCGCKDGLTCQVSSNLGPIKYYKCLKTPSGSGDGAF</sequence>
<keyword evidence="2" id="KW-1185">Reference proteome</keyword>
<dbReference type="GeneID" id="116296194"/>
<dbReference type="OrthoDB" id="5959265at2759"/>
<proteinExistence type="predicted"/>
<dbReference type="AlphaFoldDB" id="A0A6P8HUF2"/>
<evidence type="ECO:0000313" key="3">
    <source>
        <dbReference type="RefSeq" id="XP_031560039.1"/>
    </source>
</evidence>
<dbReference type="InParanoid" id="A0A6P8HUF2"/>
<organism evidence="2 3">
    <name type="scientific">Actinia tenebrosa</name>
    <name type="common">Australian red waratah sea anemone</name>
    <dbReference type="NCBI Taxonomy" id="6105"/>
    <lineage>
        <taxon>Eukaryota</taxon>
        <taxon>Metazoa</taxon>
        <taxon>Cnidaria</taxon>
        <taxon>Anthozoa</taxon>
        <taxon>Hexacorallia</taxon>
        <taxon>Actiniaria</taxon>
        <taxon>Actiniidae</taxon>
        <taxon>Actinia</taxon>
    </lineage>
</organism>
<accession>A0A6P8HUF2</accession>
<dbReference type="KEGG" id="aten:116296194"/>
<dbReference type="GO" id="GO:0016042">
    <property type="term" value="P:lipid catabolic process"/>
    <property type="evidence" value="ECO:0007669"/>
    <property type="project" value="InterPro"/>
</dbReference>
<reference evidence="3" key="1">
    <citation type="submission" date="2025-08" db="UniProtKB">
        <authorList>
            <consortium name="RefSeq"/>
        </authorList>
    </citation>
    <scope>IDENTIFICATION</scope>
    <source>
        <tissue evidence="3">Tentacle</tissue>
    </source>
</reference>
<protein>
    <submittedName>
        <fullName evidence="3">Uncharacterized protein LOC116296194</fullName>
    </submittedName>
</protein>
<name>A0A6P8HUF2_ACTTE</name>